<proteinExistence type="predicted"/>
<evidence type="ECO:0000313" key="3">
    <source>
        <dbReference type="Proteomes" id="UP000536179"/>
    </source>
</evidence>
<protein>
    <submittedName>
        <fullName evidence="2">Uncharacterized protein (TIGR03790 family)</fullName>
    </submittedName>
</protein>
<dbReference type="Proteomes" id="UP000536179">
    <property type="component" value="Unassembled WGS sequence"/>
</dbReference>
<feature type="compositionally biased region" description="Acidic residues" evidence="1">
    <location>
        <begin position="521"/>
        <end position="531"/>
    </location>
</feature>
<dbReference type="EMBL" id="JACHXU010000001">
    <property type="protein sequence ID" value="MBB3204604.1"/>
    <property type="molecule type" value="Genomic_DNA"/>
</dbReference>
<name>A0A7W5DUW0_9BACT</name>
<organism evidence="2 3">
    <name type="scientific">Aporhodopirellula rubra</name>
    <dbReference type="NCBI Taxonomy" id="980271"/>
    <lineage>
        <taxon>Bacteria</taxon>
        <taxon>Pseudomonadati</taxon>
        <taxon>Planctomycetota</taxon>
        <taxon>Planctomycetia</taxon>
        <taxon>Pirellulales</taxon>
        <taxon>Pirellulaceae</taxon>
        <taxon>Aporhodopirellula</taxon>
    </lineage>
</organism>
<evidence type="ECO:0000256" key="1">
    <source>
        <dbReference type="SAM" id="MobiDB-lite"/>
    </source>
</evidence>
<dbReference type="AlphaFoldDB" id="A0A7W5DUW0"/>
<feature type="region of interest" description="Disordered" evidence="1">
    <location>
        <begin position="509"/>
        <end position="553"/>
    </location>
</feature>
<keyword evidence="3" id="KW-1185">Reference proteome</keyword>
<dbReference type="RefSeq" id="WP_184300825.1">
    <property type="nucleotide sequence ID" value="NZ_JACHXU010000001.1"/>
</dbReference>
<gene>
    <name evidence="2" type="ORF">FHS27_000368</name>
</gene>
<evidence type="ECO:0000313" key="2">
    <source>
        <dbReference type="EMBL" id="MBB3204604.1"/>
    </source>
</evidence>
<accession>A0A7W5DUW0</accession>
<comment type="caution">
    <text evidence="2">The sequence shown here is derived from an EMBL/GenBank/DDBJ whole genome shotgun (WGS) entry which is preliminary data.</text>
</comment>
<reference evidence="2 3" key="1">
    <citation type="submission" date="2020-08" db="EMBL/GenBank/DDBJ databases">
        <title>Genomic Encyclopedia of Type Strains, Phase III (KMG-III): the genomes of soil and plant-associated and newly described type strains.</title>
        <authorList>
            <person name="Whitman W."/>
        </authorList>
    </citation>
    <scope>NUCLEOTIDE SEQUENCE [LARGE SCALE GENOMIC DNA]</scope>
    <source>
        <strain evidence="2 3">CECT 8075</strain>
    </source>
</reference>
<sequence length="700" mass="77179">MNRQIAILILLVLGALSPAERLQAGLTGENVALIVNASSSDSLTIANHYISLREIPPGNVIFLDDVPSGLTIGLDDFRDKILRPVFETINARGLAAQIHLIAYSAGFPTSVSIKSHTKQLTDEAQKKYQTPTASINSLTYFYRWVMADSPAYLGWASNFYARGRFERHFINPFSGEPGEQFQSALDAAKANDFVKAAQTFESLSNEYPTLHPLSILAAENWLRAENEQKAIEQVGEAIRHGWTNQRQLTETEPLRQLFDPDAPELPSDRKRLIERLQDVPVASQGPVAFSSSVGWAGNGHPAPVKQGAMTYMLSCVLAVIHKNGSTLDQAVTVLQRGAAADRSYPAATFGFSKTSDVRSTTRFTGTPDAVAWLLSRNQSVEIFSSSLPKDRRRYVGMMLGAANLPLRNRDWTFTRGAIAENLTSLGAVFSNSSQTKLTEILHAGAAISCGAVAEPYSLPPKFPTAMMYPFYYEGVTAIEAFYLTLQSPYQMLIVGDPLCQPFSRAPNDFVSMKPIPSPTTEESDEDTDESTTTDTPPAVAMRWQTLPESPMSTPTAATEIYLEGKLANRSRPLADIRINLPNETRGVIDLRMILIGNHPTQPRIGFREQLILGDESRLPRLPRIEQLRKDKTDEFTLFAECPDADKIEIVHMGRVVAEINAAAGRLTLAPEKIGHGPVRLRAIAHQGKRRLAGKTLEFEW</sequence>